<dbReference type="PANTHER" id="PTHR38340:SF1">
    <property type="entry name" value="S-LAYER PROTEIN"/>
    <property type="match status" value="1"/>
</dbReference>
<organism evidence="3 4">
    <name type="scientific">Roseobacter fucihabitans</name>
    <dbReference type="NCBI Taxonomy" id="1537242"/>
    <lineage>
        <taxon>Bacteria</taxon>
        <taxon>Pseudomonadati</taxon>
        <taxon>Pseudomonadota</taxon>
        <taxon>Alphaproteobacteria</taxon>
        <taxon>Rhodobacterales</taxon>
        <taxon>Roseobacteraceae</taxon>
        <taxon>Roseobacter</taxon>
    </lineage>
</organism>
<accession>A0ABZ2BZA4</accession>
<dbReference type="EMBL" id="CP143424">
    <property type="protein sequence ID" value="WVX51421.1"/>
    <property type="molecule type" value="Genomic_DNA"/>
</dbReference>
<geneLocation type="plasmid" evidence="3 4">
    <name>pROLI127</name>
</geneLocation>
<dbReference type="Gene3D" id="2.150.10.10">
    <property type="entry name" value="Serralysin-like metalloprotease, C-terminal"/>
    <property type="match status" value="5"/>
</dbReference>
<dbReference type="SUPFAM" id="SSF51120">
    <property type="entry name" value="beta-Roll"/>
    <property type="match status" value="3"/>
</dbReference>
<keyword evidence="2" id="KW-0964">Secreted</keyword>
<gene>
    <name evidence="3" type="ORF">ROLI_045230</name>
</gene>
<reference evidence="3 4" key="1">
    <citation type="submission" date="2015-07" db="EMBL/GenBank/DDBJ databases">
        <authorList>
            <person name="Voget S."/>
            <person name="Dogs M."/>
            <person name="Brinkhoff T.H."/>
            <person name="Daniel R."/>
        </authorList>
    </citation>
    <scope>NUCLEOTIDE SEQUENCE [LARGE SCALE GENOMIC DNA]</scope>
    <source>
        <strain evidence="3 4">B14</strain>
        <plasmid evidence="3 4">pROLI127</plasmid>
    </source>
</reference>
<keyword evidence="4" id="KW-1185">Reference proteome</keyword>
<dbReference type="InterPro" id="IPR011049">
    <property type="entry name" value="Serralysin-like_metalloprot_C"/>
</dbReference>
<dbReference type="Pfam" id="PF00353">
    <property type="entry name" value="HemolysinCabind"/>
    <property type="match status" value="7"/>
</dbReference>
<dbReference type="PROSITE" id="PS00330">
    <property type="entry name" value="HEMOLYSIN_CALCIUM"/>
    <property type="match status" value="5"/>
</dbReference>
<sequence length="1100" mass="119697">MSPRNTHNFSLNDALPHLVLKLILRLILGLYIMAYGTELAQANNALGNSNPTLAYNLDHFKDYAPVQQFLDVAKSMRPWWGDMKGGGESFSYDEFKNGGYLDENGWVKEIPEGVSNVVGFWQWSSRSELDLAEDVRGVYVLEYEGKGDVVMTGDARIISNEPGRIVYENMNGSNVFMRIHSTDPDGTGDYIRDVTVVAEKNLPLYEAGAVYNPAWLELIEDARELRFVGWMETSNATLTSWQERSSPEGMFWDAGVPVEYMVKLANELGADPWFTMPHTADEEYIRNFATYVRDNLDPELKAKVEYSNEAWNWAFQQTRWLYDKSEDEWGTPAHNDYYVKKSVETALIWEDIFGSEADARLINVLGSQTVNTWMTERMLNAETWKVNEPENYVDPATVFEELAITTYFGNATVGDANLRKELIAAIKDPDVDATAYLADKLMDPSYDSSIPQIANFLAQNAALAEKYGLKLSAYEGGQHVHHAFAIRDLTHEDINILQDFMIDFVRSEEMGQLYRELWDVWAEIGDGPFMQHGDIASPNKYGSWALYAGLEDSTPRSEALEELNRDTTEWWADDRDGSQFQQGLVNDGSQNADLLIGTNKNDYLLGMAGDDILVAGEGNDGLNGGDGLDRAVFAGAFSDYTVRAEGDGYRVEGPDGSDFLINIEELAFANEQLVILSELVESGDGTLVLASVVDPAPGPDPKPAVFTPGKLAGGQIKNGADHDTVAIDDLSGNNGGIIIKTIWASSTIAQNLDLGTPKETPSYLSYSKNVYEFSELVQLVSNSLYKIGQTDFNMHDAAIVTQAVKIVATSGDDSFFGGLANDFASGGAGNDHMIGGFGDDTLYGDEGDDRLIGQMGNDSIYGEDGNDHIHGGIGSDYIEGGVGNDYIYAGEGDDTAYGGRGNDWMSGESGNDQLFGGLGDDTMHGGLGNDMMIGESGNDTLYGNEGDDRLFGHAGNDTFFGGNGNDAIDGGSGNDVIHGNLGNDRLIADEGDDVVYGGQGNDILAGGVGNDILAGGVGNDILVGGAGKDQFVFDIGDGDDQINDFAQEDSLDLTAFFSAGQTLEDAASMENGNLVLSNGDDRITLLGLDTEDLSWMNIEM</sequence>
<dbReference type="InterPro" id="IPR050557">
    <property type="entry name" value="RTX_toxin/Mannuronan_C5-epim"/>
</dbReference>
<dbReference type="Proteomes" id="UP001318682">
    <property type="component" value="Plasmid pROLI127"/>
</dbReference>
<dbReference type="InterPro" id="IPR001343">
    <property type="entry name" value="Hemolysn_Ca-bd"/>
</dbReference>
<evidence type="ECO:0000313" key="4">
    <source>
        <dbReference type="Proteomes" id="UP001318682"/>
    </source>
</evidence>
<name>A0ABZ2BZA4_9RHOB</name>
<proteinExistence type="predicted"/>
<comment type="subcellular location">
    <subcellularLocation>
        <location evidence="1">Secreted</location>
    </subcellularLocation>
</comment>
<dbReference type="PANTHER" id="PTHR38340">
    <property type="entry name" value="S-LAYER PROTEIN"/>
    <property type="match status" value="1"/>
</dbReference>
<evidence type="ECO:0000256" key="1">
    <source>
        <dbReference type="ARBA" id="ARBA00004613"/>
    </source>
</evidence>
<evidence type="ECO:0000313" key="3">
    <source>
        <dbReference type="EMBL" id="WVX51421.1"/>
    </source>
</evidence>
<dbReference type="InterPro" id="IPR018511">
    <property type="entry name" value="Hemolysin-typ_Ca-bd_CS"/>
</dbReference>
<evidence type="ECO:0008006" key="5">
    <source>
        <dbReference type="Google" id="ProtNLM"/>
    </source>
</evidence>
<keyword evidence="3" id="KW-0614">Plasmid</keyword>
<reference evidence="3 4" key="2">
    <citation type="submission" date="2024-01" db="EMBL/GenBank/DDBJ databases">
        <title>Roseobacter fucihabitans sp. nov., isolated from the brown alga Fucus spiralis.</title>
        <authorList>
            <person name="Hahnke S."/>
            <person name="Berger M."/>
            <person name="Schlingloff A."/>
            <person name="Athale I."/>
            <person name="Neumann-Schaal M."/>
            <person name="Adenaya A."/>
            <person name="Poehlein A."/>
            <person name="Daniel R."/>
            <person name="Pertersen J."/>
            <person name="Brinkhoff T."/>
        </authorList>
    </citation>
    <scope>NUCLEOTIDE SEQUENCE [LARGE SCALE GENOMIC DNA]</scope>
    <source>
        <strain evidence="3 4">B14</strain>
        <plasmid evidence="3 4">pROLI127</plasmid>
    </source>
</reference>
<protein>
    <recommendedName>
        <fullName evidence="5">Ca2+-binding RTX toxin-like protein</fullName>
    </recommendedName>
</protein>
<evidence type="ECO:0000256" key="2">
    <source>
        <dbReference type="ARBA" id="ARBA00022525"/>
    </source>
</evidence>
<dbReference type="PRINTS" id="PR00313">
    <property type="entry name" value="CABNDNGRPT"/>
</dbReference>